<name>A0A7I7XPY2_9MYCO</name>
<dbReference type="Proteomes" id="UP000466517">
    <property type="component" value="Plasmid pJCM13574"/>
</dbReference>
<keyword evidence="2" id="KW-1185">Reference proteome</keyword>
<dbReference type="EMBL" id="AP022611">
    <property type="protein sequence ID" value="BBZ31307.1"/>
    <property type="molecule type" value="Genomic_DNA"/>
</dbReference>
<evidence type="ECO:0000313" key="2">
    <source>
        <dbReference type="Proteomes" id="UP000466517"/>
    </source>
</evidence>
<keyword evidence="1" id="KW-0614">Plasmid</keyword>
<dbReference type="KEGG" id="mmag:MMAD_56020"/>
<dbReference type="RefSeq" id="WP_163744839.1">
    <property type="nucleotide sequence ID" value="NZ_AP022611.1"/>
</dbReference>
<proteinExistence type="predicted"/>
<sequence length="87" mass="9063">MTYTASITEPAESDAMPLWESFDHATAENAFDAARRHIAAAQPFDRIVDLGGDVYAVLSGAGHGAERVATVVISPGDDAPAAPTVNH</sequence>
<organism evidence="1 2">
    <name type="scientific">Mycolicibacterium madagascariense</name>
    <dbReference type="NCBI Taxonomy" id="212765"/>
    <lineage>
        <taxon>Bacteria</taxon>
        <taxon>Bacillati</taxon>
        <taxon>Actinomycetota</taxon>
        <taxon>Actinomycetes</taxon>
        <taxon>Mycobacteriales</taxon>
        <taxon>Mycobacteriaceae</taxon>
        <taxon>Mycolicibacterium</taxon>
    </lineage>
</organism>
<protein>
    <submittedName>
        <fullName evidence="1">Uncharacterized protein</fullName>
    </submittedName>
</protein>
<dbReference type="AlphaFoldDB" id="A0A7I7XPY2"/>
<evidence type="ECO:0000313" key="1">
    <source>
        <dbReference type="EMBL" id="BBZ31307.1"/>
    </source>
</evidence>
<accession>A0A7I7XPY2</accession>
<reference evidence="1 2" key="1">
    <citation type="journal article" date="2019" name="Emerg. Microbes Infect.">
        <title>Comprehensive subspecies identification of 175 nontuberculous mycobacteria species based on 7547 genomic profiles.</title>
        <authorList>
            <person name="Matsumoto Y."/>
            <person name="Kinjo T."/>
            <person name="Motooka D."/>
            <person name="Nabeya D."/>
            <person name="Jung N."/>
            <person name="Uechi K."/>
            <person name="Horii T."/>
            <person name="Iida T."/>
            <person name="Fujita J."/>
            <person name="Nakamura S."/>
        </authorList>
    </citation>
    <scope>NUCLEOTIDE SEQUENCE [LARGE SCALE GENOMIC DNA]</scope>
    <source>
        <strain evidence="1 2">JCM 13574</strain>
        <plasmid evidence="2">pjcm13574 dna</plasmid>
    </source>
</reference>
<gene>
    <name evidence="1" type="ORF">MMAD_56020</name>
</gene>
<geneLocation type="plasmid" evidence="2">
    <name>pjcm13574 dna</name>
</geneLocation>